<accession>G7YEH1</accession>
<dbReference type="InterPro" id="IPR011993">
    <property type="entry name" value="PH-like_dom_sf"/>
</dbReference>
<feature type="region of interest" description="Disordered" evidence="1">
    <location>
        <begin position="138"/>
        <end position="157"/>
    </location>
</feature>
<evidence type="ECO:0000256" key="1">
    <source>
        <dbReference type="SAM" id="MobiDB-lite"/>
    </source>
</evidence>
<dbReference type="SUPFAM" id="SSF50729">
    <property type="entry name" value="PH domain-like"/>
    <property type="match status" value="1"/>
</dbReference>
<dbReference type="EMBL" id="DF143142">
    <property type="protein sequence ID" value="GAA51348.1"/>
    <property type="molecule type" value="Genomic_DNA"/>
</dbReference>
<dbReference type="Proteomes" id="UP000008909">
    <property type="component" value="Unassembled WGS sequence"/>
</dbReference>
<feature type="compositionally biased region" description="Polar residues" evidence="1">
    <location>
        <begin position="687"/>
        <end position="700"/>
    </location>
</feature>
<proteinExistence type="predicted"/>
<organism evidence="2 3">
    <name type="scientific">Clonorchis sinensis</name>
    <name type="common">Chinese liver fluke</name>
    <dbReference type="NCBI Taxonomy" id="79923"/>
    <lineage>
        <taxon>Eukaryota</taxon>
        <taxon>Metazoa</taxon>
        <taxon>Spiralia</taxon>
        <taxon>Lophotrochozoa</taxon>
        <taxon>Platyhelminthes</taxon>
        <taxon>Trematoda</taxon>
        <taxon>Digenea</taxon>
        <taxon>Opisthorchiida</taxon>
        <taxon>Opisthorchiata</taxon>
        <taxon>Opisthorchiidae</taxon>
        <taxon>Clonorchis</taxon>
    </lineage>
</organism>
<feature type="region of interest" description="Disordered" evidence="1">
    <location>
        <begin position="672"/>
        <end position="718"/>
    </location>
</feature>
<sequence length="813" mass="90570">MHVETLSLHTRVFAGAISVYPGRTKRYGEIICHPDFSDSRLLVYSRSHVRSAHAESQSSGCGVSAPTSPSSPRSISGFHWSRQNSVYRCSTTVSSSEDHDISLCDLFHLALPHCGHVQTCWSKSLLWLPNRHSEPFHKAPDAVSARQPLVQSTKGTAREPSGLESLEIASRPIALKLYFESGKTSILRFDSREVRDQCLNVLQYVVQANKLRNGYPDFEHVWCVIPKIYAKDPFATSLLTKFSRGRHYFCLTDSEALLCRKDLRVPVLMVPYSFVRQCTSRRDGRFILCIGRGAPTGACKLVLRLCSGPEAESLHGMFARLMKQAQNRLRSSCLMRPHEYFFRNSEPLPLPNAALLYDQLDFPWIDDTDSGESVVGTHAGVLKTSKTMTVSHQKNSSVCSAAETAIKSWSCDLSDDPEYVNITKTDRQQEFPALNKRPSSLTTKNLVGSVVNTGNLPPAQYSSIRSIKRKTDGHHLRYVEMTSGVSGKELPCIRSATDSGITSLSSNRDSILTDFSSQFRVNSYRPRTHSSPWTSTMYTKRRPSSHRENPDLFAAITFAPHPLVLNETASDFSATRPFSITVVKPSHISLIHSSPASRATSPVLKRGSRTCNWDDVIRPRTTSDLAATKRPLFLNNLIRLANESFHNGFSSSPPIPSMLLRSVVHPQQNMNAFCAPTHPYSERPKSHSASSNRNNKQSAADSPEGDIPLRPRANTVASDRSMGRRIAVALVNLGARIRPRTKSASSGSMDRVSCNPPTNPVSLHVVQLPSQFRCYANPFECDERMNKEVSRAMSIYSVSALNLSDHYLVYEYF</sequence>
<dbReference type="AlphaFoldDB" id="G7YEH1"/>
<protein>
    <submittedName>
        <fullName evidence="2">Uncharacterized protein</fullName>
    </submittedName>
</protein>
<gene>
    <name evidence="2" type="ORF">CLF_105970</name>
</gene>
<dbReference type="Gene3D" id="2.30.29.30">
    <property type="entry name" value="Pleckstrin-homology domain (PH domain)/Phosphotyrosine-binding domain (PTB)"/>
    <property type="match status" value="1"/>
</dbReference>
<reference evidence="2" key="1">
    <citation type="journal article" date="2011" name="Genome Biol.">
        <title>The draft genome of the carcinogenic human liver fluke Clonorchis sinensis.</title>
        <authorList>
            <person name="Wang X."/>
            <person name="Chen W."/>
            <person name="Huang Y."/>
            <person name="Sun J."/>
            <person name="Men J."/>
            <person name="Liu H."/>
            <person name="Luo F."/>
            <person name="Guo L."/>
            <person name="Lv X."/>
            <person name="Deng C."/>
            <person name="Zhou C."/>
            <person name="Fan Y."/>
            <person name="Li X."/>
            <person name="Huang L."/>
            <person name="Hu Y."/>
            <person name="Liang C."/>
            <person name="Hu X."/>
            <person name="Xu J."/>
            <person name="Yu X."/>
        </authorList>
    </citation>
    <scope>NUCLEOTIDE SEQUENCE [LARGE SCALE GENOMIC DNA]</scope>
    <source>
        <strain evidence="2">Henan</strain>
    </source>
</reference>
<name>G7YEH1_CLOSI</name>
<reference key="2">
    <citation type="submission" date="2011-10" db="EMBL/GenBank/DDBJ databases">
        <title>The genome and transcriptome sequence of Clonorchis sinensis provide insights into the carcinogenic liver fluke.</title>
        <authorList>
            <person name="Wang X."/>
            <person name="Huang Y."/>
            <person name="Chen W."/>
            <person name="Liu H."/>
            <person name="Guo L."/>
            <person name="Chen Y."/>
            <person name="Luo F."/>
            <person name="Zhou W."/>
            <person name="Sun J."/>
            <person name="Mao Q."/>
            <person name="Liang P."/>
            <person name="Zhou C."/>
            <person name="Tian Y."/>
            <person name="Men J."/>
            <person name="Lv X."/>
            <person name="Huang L."/>
            <person name="Zhou J."/>
            <person name="Hu Y."/>
            <person name="Li R."/>
            <person name="Zhang F."/>
            <person name="Lei H."/>
            <person name="Li X."/>
            <person name="Hu X."/>
            <person name="Liang C."/>
            <person name="Xu J."/>
            <person name="Wu Z."/>
            <person name="Yu X."/>
        </authorList>
    </citation>
    <scope>NUCLEOTIDE SEQUENCE</scope>
    <source>
        <strain>Henan</strain>
    </source>
</reference>
<evidence type="ECO:0000313" key="3">
    <source>
        <dbReference type="Proteomes" id="UP000008909"/>
    </source>
</evidence>
<keyword evidence="3" id="KW-1185">Reference proteome</keyword>
<evidence type="ECO:0000313" key="2">
    <source>
        <dbReference type="EMBL" id="GAA51348.1"/>
    </source>
</evidence>